<evidence type="ECO:0000256" key="1">
    <source>
        <dbReference type="HAMAP-Rule" id="MF_01041"/>
    </source>
</evidence>
<dbReference type="Pfam" id="PF05256">
    <property type="entry name" value="UPF0223"/>
    <property type="match status" value="1"/>
</dbReference>
<sequence length="90" mass="10789">MEYQYPISIDWSTEETIDVMKFFDIVERAYEKSVPREEFMAVYKRYKEIVPSKSEEKTIDREFQDVSGLSTYQVVKKAKSKETNERLSMK</sequence>
<protein>
    <recommendedName>
        <fullName evidence="1">UPF0223 protein AB1471_06525</fullName>
    </recommendedName>
</protein>
<comment type="similarity">
    <text evidence="1">Belongs to the UPF0223 family.</text>
</comment>
<organism evidence="2 3">
    <name type="scientific">Jeotgalibacillus marinus</name>
    <dbReference type="NCBI Taxonomy" id="86667"/>
    <lineage>
        <taxon>Bacteria</taxon>
        <taxon>Bacillati</taxon>
        <taxon>Bacillota</taxon>
        <taxon>Bacilli</taxon>
        <taxon>Bacillales</taxon>
        <taxon>Caryophanaceae</taxon>
        <taxon>Jeotgalibacillus</taxon>
    </lineage>
</organism>
<accession>A0ABV3Q2V9</accession>
<evidence type="ECO:0000313" key="3">
    <source>
        <dbReference type="Proteomes" id="UP001556040"/>
    </source>
</evidence>
<comment type="caution">
    <text evidence="2">The sequence shown here is derived from an EMBL/GenBank/DDBJ whole genome shotgun (WGS) entry which is preliminary data.</text>
</comment>
<dbReference type="HAMAP" id="MF_01041">
    <property type="entry name" value="UPF0223"/>
    <property type="match status" value="1"/>
</dbReference>
<evidence type="ECO:0000313" key="2">
    <source>
        <dbReference type="EMBL" id="MEW9501456.1"/>
    </source>
</evidence>
<name>A0ABV3Q2V9_9BACL</name>
<dbReference type="Gene3D" id="1.10.220.80">
    <property type="entry name" value="BH2638-like"/>
    <property type="match status" value="1"/>
</dbReference>
<gene>
    <name evidence="2" type="ORF">AB1471_06525</name>
</gene>
<dbReference type="InterPro" id="IPR007920">
    <property type="entry name" value="UPF0223"/>
</dbReference>
<dbReference type="EMBL" id="JBFMIA010000003">
    <property type="protein sequence ID" value="MEW9501456.1"/>
    <property type="molecule type" value="Genomic_DNA"/>
</dbReference>
<reference evidence="2 3" key="1">
    <citation type="journal article" date="1979" name="Int. J. Syst. Evol. Microbiol.">
        <title>Bacillus globisporus subsp. marinus subsp. nov.</title>
        <authorList>
            <person name="Liu H."/>
        </authorList>
    </citation>
    <scope>NUCLEOTIDE SEQUENCE [LARGE SCALE GENOMIC DNA]</scope>
    <source>
        <strain evidence="2 3">DSM 1297</strain>
    </source>
</reference>
<dbReference type="SUPFAM" id="SSF158504">
    <property type="entry name" value="BH2638-like"/>
    <property type="match status" value="1"/>
</dbReference>
<dbReference type="PIRSF" id="PIRSF037260">
    <property type="entry name" value="UPF0223"/>
    <property type="match status" value="1"/>
</dbReference>
<proteinExistence type="inferred from homology"/>
<dbReference type="NCBIfam" id="NF003353">
    <property type="entry name" value="PRK04387.1"/>
    <property type="match status" value="1"/>
</dbReference>
<dbReference type="InterPro" id="IPR023324">
    <property type="entry name" value="BH2638-like_sf"/>
</dbReference>
<keyword evidence="3" id="KW-1185">Reference proteome</keyword>
<dbReference type="Proteomes" id="UP001556040">
    <property type="component" value="Unassembled WGS sequence"/>
</dbReference>
<dbReference type="RefSeq" id="WP_367778927.1">
    <property type="nucleotide sequence ID" value="NZ_JBFMIA010000003.1"/>
</dbReference>